<sequence>MGKALVFYFEVWSNFQTFKNKTAGHAFLVGFREK</sequence>
<name>A0A8S5UJR7_9CAUD</name>
<reference evidence="1" key="1">
    <citation type="journal article" date="2021" name="Proc. Natl. Acad. Sci. U.S.A.">
        <title>A Catalog of Tens of Thousands of Viruses from Human Metagenomes Reveals Hidden Associations with Chronic Diseases.</title>
        <authorList>
            <person name="Tisza M.J."/>
            <person name="Buck C.B."/>
        </authorList>
    </citation>
    <scope>NUCLEOTIDE SEQUENCE</scope>
    <source>
        <strain evidence="1">Ctvph17</strain>
    </source>
</reference>
<protein>
    <submittedName>
        <fullName evidence="1">Uncharacterized protein</fullName>
    </submittedName>
</protein>
<proteinExistence type="predicted"/>
<dbReference type="EMBL" id="BK016095">
    <property type="protein sequence ID" value="DAF94642.1"/>
    <property type="molecule type" value="Genomic_DNA"/>
</dbReference>
<accession>A0A8S5UJR7</accession>
<organism evidence="1">
    <name type="scientific">Siphoviridae sp. ctvph17</name>
    <dbReference type="NCBI Taxonomy" id="2825724"/>
    <lineage>
        <taxon>Viruses</taxon>
        <taxon>Duplodnaviria</taxon>
        <taxon>Heunggongvirae</taxon>
        <taxon>Uroviricota</taxon>
        <taxon>Caudoviricetes</taxon>
    </lineage>
</organism>
<evidence type="ECO:0000313" key="1">
    <source>
        <dbReference type="EMBL" id="DAF94642.1"/>
    </source>
</evidence>